<evidence type="ECO:0000256" key="8">
    <source>
        <dbReference type="RuleBase" id="RU000561"/>
    </source>
</evidence>
<evidence type="ECO:0000313" key="9">
    <source>
        <dbReference type="EMBL" id="AMY96101.1"/>
    </source>
</evidence>
<dbReference type="GO" id="GO:0003735">
    <property type="term" value="F:structural constituent of ribosome"/>
    <property type="evidence" value="ECO:0007669"/>
    <property type="project" value="InterPro"/>
</dbReference>
<proteinExistence type="inferred from homology"/>
<organism evidence="9">
    <name type="scientific">Geranium phaeum</name>
    <dbReference type="NCBI Taxonomy" id="379952"/>
    <lineage>
        <taxon>Eukaryota</taxon>
        <taxon>Viridiplantae</taxon>
        <taxon>Streptophyta</taxon>
        <taxon>Embryophyta</taxon>
        <taxon>Tracheophyta</taxon>
        <taxon>Spermatophyta</taxon>
        <taxon>Magnoliopsida</taxon>
        <taxon>eudicotyledons</taxon>
        <taxon>Gunneridae</taxon>
        <taxon>Pentapetalae</taxon>
        <taxon>rosids</taxon>
        <taxon>malvids</taxon>
        <taxon>Geraniales</taxon>
        <taxon>Geraniaceae</taxon>
        <taxon>Geranium</taxon>
    </lineage>
</organism>
<evidence type="ECO:0000256" key="1">
    <source>
        <dbReference type="ARBA" id="ARBA00007698"/>
    </source>
</evidence>
<keyword evidence="4 8" id="KW-0689">Ribosomal protein</keyword>
<dbReference type="GO" id="GO:0019843">
    <property type="term" value="F:rRNA binding"/>
    <property type="evidence" value="ECO:0007669"/>
    <property type="project" value="UniProtKB-KW"/>
</dbReference>
<protein>
    <recommendedName>
        <fullName evidence="6">Large ribosomal subunit protein bL20c</fullName>
    </recommendedName>
    <alternativeName>
        <fullName evidence="7">50S ribosomal protein L20, chloroplastic</fullName>
    </alternativeName>
</protein>
<dbReference type="PANTHER" id="PTHR10986">
    <property type="entry name" value="39S RIBOSOMAL PROTEIN L20"/>
    <property type="match status" value="1"/>
</dbReference>
<dbReference type="GO" id="GO:0006412">
    <property type="term" value="P:translation"/>
    <property type="evidence" value="ECO:0007669"/>
    <property type="project" value="InterPro"/>
</dbReference>
<evidence type="ECO:0000256" key="6">
    <source>
        <dbReference type="ARBA" id="ARBA00035295"/>
    </source>
</evidence>
<keyword evidence="5 8" id="KW-0687">Ribonucleoprotein</keyword>
<dbReference type="GO" id="GO:0005840">
    <property type="term" value="C:ribosome"/>
    <property type="evidence" value="ECO:0007669"/>
    <property type="project" value="UniProtKB-KW"/>
</dbReference>
<dbReference type="PRINTS" id="PR00062">
    <property type="entry name" value="RIBOSOMALL20"/>
</dbReference>
<dbReference type="SUPFAM" id="SSF74731">
    <property type="entry name" value="Ribosomal protein L20"/>
    <property type="match status" value="1"/>
</dbReference>
<geneLocation type="plastid" evidence="9"/>
<evidence type="ECO:0000256" key="2">
    <source>
        <dbReference type="ARBA" id="ARBA00022730"/>
    </source>
</evidence>
<dbReference type="InterPro" id="IPR005813">
    <property type="entry name" value="Ribosomal_bL20"/>
</dbReference>
<dbReference type="InterPro" id="IPR049946">
    <property type="entry name" value="RIBOSOMAL_L20_CS"/>
</dbReference>
<name>A0A161GP61_9ROSI</name>
<dbReference type="EMBL" id="KT760577">
    <property type="protein sequence ID" value="AMY96101.1"/>
    <property type="molecule type" value="Genomic_DNA"/>
</dbReference>
<gene>
    <name evidence="9" type="primary">rpl20</name>
</gene>
<comment type="similarity">
    <text evidence="1 8">Belongs to the bacterial ribosomal protein bL20 family.</text>
</comment>
<evidence type="ECO:0000256" key="7">
    <source>
        <dbReference type="ARBA" id="ARBA00035420"/>
    </source>
</evidence>
<dbReference type="Gene3D" id="1.10.1900.20">
    <property type="entry name" value="Ribosomal protein L20"/>
    <property type="match status" value="1"/>
</dbReference>
<dbReference type="GO" id="GO:1990904">
    <property type="term" value="C:ribonucleoprotein complex"/>
    <property type="evidence" value="ECO:0007669"/>
    <property type="project" value="UniProtKB-KW"/>
</dbReference>
<sequence>MSRTTRGSTAQKHRSKMALFASGARGACSNLTRVIAQKLAKALASAYRDRVRQKRDFRSLWITRINGVIRKNAVLSSFRKNLVLNSYSIFMYNLYKEQLVLNRKMLAQIAISNRNCLDTIYSYLNWELFFQNLRYRNSSDILK</sequence>
<dbReference type="CDD" id="cd07026">
    <property type="entry name" value="Ribosomal_L20"/>
    <property type="match status" value="1"/>
</dbReference>
<dbReference type="HAMAP" id="MF_00382">
    <property type="entry name" value="Ribosomal_bL20"/>
    <property type="match status" value="1"/>
</dbReference>
<dbReference type="AlphaFoldDB" id="A0A161GP61"/>
<dbReference type="NCBIfam" id="TIGR01032">
    <property type="entry name" value="rplT_bact"/>
    <property type="match status" value="1"/>
</dbReference>
<dbReference type="Pfam" id="PF00453">
    <property type="entry name" value="Ribosomal_L20"/>
    <property type="match status" value="1"/>
</dbReference>
<keyword evidence="2" id="KW-0699">rRNA-binding</keyword>
<keyword evidence="3" id="KW-0694">RNA-binding</keyword>
<dbReference type="PROSITE" id="PS00937">
    <property type="entry name" value="RIBOSOMAL_L20"/>
    <property type="match status" value="1"/>
</dbReference>
<dbReference type="Gene3D" id="6.10.160.10">
    <property type="match status" value="1"/>
</dbReference>
<reference evidence="9" key="1">
    <citation type="journal article" date="2016" name="Genome Biol. Evol.">
        <title>Coevolution between Nuclear-Encoded DNA Replication, Recombination, and Repair Genes and Plastid Genome Complexity.</title>
        <authorList>
            <person name="Zhang J."/>
            <person name="Ruhlman T.A."/>
            <person name="Sabir J."/>
            <person name="Blazier J.C."/>
            <person name="Weng M.L."/>
            <person name="Park S."/>
            <person name="Jansen R.K."/>
        </authorList>
    </citation>
    <scope>NUCLEOTIDE SEQUENCE</scope>
</reference>
<evidence type="ECO:0000256" key="4">
    <source>
        <dbReference type="ARBA" id="ARBA00022980"/>
    </source>
</evidence>
<accession>A0A161GP61</accession>
<dbReference type="InterPro" id="IPR035566">
    <property type="entry name" value="Ribosomal_protein_bL20_C"/>
</dbReference>
<evidence type="ECO:0000256" key="3">
    <source>
        <dbReference type="ARBA" id="ARBA00022884"/>
    </source>
</evidence>
<evidence type="ECO:0000256" key="5">
    <source>
        <dbReference type="ARBA" id="ARBA00023274"/>
    </source>
</evidence>
<keyword evidence="9" id="KW-0934">Plastid</keyword>